<dbReference type="AlphaFoldDB" id="A0A1G7JXU5"/>
<keyword evidence="3" id="KW-1185">Reference proteome</keyword>
<reference evidence="3" key="1">
    <citation type="submission" date="2016-10" db="EMBL/GenBank/DDBJ databases">
        <authorList>
            <person name="Varghese N."/>
            <person name="Submissions S."/>
        </authorList>
    </citation>
    <scope>NUCLEOTIDE SEQUENCE [LARGE SCALE GENOMIC DNA]</scope>
    <source>
        <strain evidence="3">DSM 21424</strain>
    </source>
</reference>
<evidence type="ECO:0000313" key="2">
    <source>
        <dbReference type="EMBL" id="SDF29777.1"/>
    </source>
</evidence>
<dbReference type="EMBL" id="FNAT01000010">
    <property type="protein sequence ID" value="SDF29777.1"/>
    <property type="molecule type" value="Genomic_DNA"/>
</dbReference>
<gene>
    <name evidence="2" type="ORF">SAMN04488567_0047</name>
</gene>
<organism evidence="2 3">
    <name type="scientific">Limimaricola pyoseonensis</name>
    <dbReference type="NCBI Taxonomy" id="521013"/>
    <lineage>
        <taxon>Bacteria</taxon>
        <taxon>Pseudomonadati</taxon>
        <taxon>Pseudomonadota</taxon>
        <taxon>Alphaproteobacteria</taxon>
        <taxon>Rhodobacterales</taxon>
        <taxon>Paracoccaceae</taxon>
        <taxon>Limimaricola</taxon>
    </lineage>
</organism>
<accession>A0A1G7JXU5</accession>
<dbReference type="RefSeq" id="WP_131802684.1">
    <property type="nucleotide sequence ID" value="NZ_FNAT01000010.1"/>
</dbReference>
<evidence type="ECO:0000256" key="1">
    <source>
        <dbReference type="SAM" id="MobiDB-lite"/>
    </source>
</evidence>
<sequence length="46" mass="4489">MRPALVALLLLAGCGAEAPPERAGATLDYGATGPGRTLGGLGEARP</sequence>
<evidence type="ECO:0000313" key="3">
    <source>
        <dbReference type="Proteomes" id="UP000198922"/>
    </source>
</evidence>
<feature type="region of interest" description="Disordered" evidence="1">
    <location>
        <begin position="22"/>
        <end position="46"/>
    </location>
</feature>
<protein>
    <submittedName>
        <fullName evidence="2">Uncharacterized protein</fullName>
    </submittedName>
</protein>
<dbReference type="Proteomes" id="UP000198922">
    <property type="component" value="Unassembled WGS sequence"/>
</dbReference>
<feature type="compositionally biased region" description="Gly residues" evidence="1">
    <location>
        <begin position="32"/>
        <end position="46"/>
    </location>
</feature>
<name>A0A1G7JXU5_9RHOB</name>
<proteinExistence type="predicted"/>